<organism evidence="2 3">
    <name type="scientific">Dactylosporangium darangshiense</name>
    <dbReference type="NCBI Taxonomy" id="579108"/>
    <lineage>
        <taxon>Bacteria</taxon>
        <taxon>Bacillati</taxon>
        <taxon>Actinomycetota</taxon>
        <taxon>Actinomycetes</taxon>
        <taxon>Micromonosporales</taxon>
        <taxon>Micromonosporaceae</taxon>
        <taxon>Dactylosporangium</taxon>
    </lineage>
</organism>
<evidence type="ECO:0000256" key="1">
    <source>
        <dbReference type="SAM" id="SignalP"/>
    </source>
</evidence>
<keyword evidence="3" id="KW-1185">Reference proteome</keyword>
<reference evidence="3" key="1">
    <citation type="journal article" date="2019" name="Int. J. Syst. Evol. Microbiol.">
        <title>The Global Catalogue of Microorganisms (GCM) 10K type strain sequencing project: providing services to taxonomists for standard genome sequencing and annotation.</title>
        <authorList>
            <consortium name="The Broad Institute Genomics Platform"/>
            <consortium name="The Broad Institute Genome Sequencing Center for Infectious Disease"/>
            <person name="Wu L."/>
            <person name="Ma J."/>
        </authorList>
    </citation>
    <scope>NUCLEOTIDE SEQUENCE [LARGE SCALE GENOMIC DNA]</scope>
    <source>
        <strain evidence="3">JCM 17441</strain>
    </source>
</reference>
<gene>
    <name evidence="2" type="ORF">GCM10022255_019730</name>
</gene>
<evidence type="ECO:0008006" key="4">
    <source>
        <dbReference type="Google" id="ProtNLM"/>
    </source>
</evidence>
<name>A0ABP8D3U3_9ACTN</name>
<accession>A0ABP8D3U3</accession>
<dbReference type="PROSITE" id="PS51257">
    <property type="entry name" value="PROKAR_LIPOPROTEIN"/>
    <property type="match status" value="1"/>
</dbReference>
<protein>
    <recommendedName>
        <fullName evidence="4">Lipoprotein</fullName>
    </recommendedName>
</protein>
<evidence type="ECO:0000313" key="3">
    <source>
        <dbReference type="Proteomes" id="UP001500620"/>
    </source>
</evidence>
<dbReference type="RefSeq" id="WP_345123532.1">
    <property type="nucleotide sequence ID" value="NZ_BAABAT010000003.1"/>
</dbReference>
<dbReference type="EMBL" id="BAABAT010000003">
    <property type="protein sequence ID" value="GAA4246740.1"/>
    <property type="molecule type" value="Genomic_DNA"/>
</dbReference>
<proteinExistence type="predicted"/>
<evidence type="ECO:0000313" key="2">
    <source>
        <dbReference type="EMBL" id="GAA4246740.1"/>
    </source>
</evidence>
<dbReference type="Proteomes" id="UP001500620">
    <property type="component" value="Unassembled WGS sequence"/>
</dbReference>
<keyword evidence="1" id="KW-0732">Signal</keyword>
<feature type="signal peptide" evidence="1">
    <location>
        <begin position="1"/>
        <end position="25"/>
    </location>
</feature>
<feature type="chain" id="PRO_5045195781" description="Lipoprotein" evidence="1">
    <location>
        <begin position="26"/>
        <end position="268"/>
    </location>
</feature>
<comment type="caution">
    <text evidence="2">The sequence shown here is derived from an EMBL/GenBank/DDBJ whole genome shotgun (WGS) entry which is preliminary data.</text>
</comment>
<sequence length="268" mass="26856">MKIAKGVVAVIVAVTSLLLVTACSGKDKAASSGGPSGAPAGTAAAPAKSAGAVEQLAAAAAKTGGGTYTFKVTSANATVDGAADPAGPTSTGKLVVTVDKTKVTFETLFTAGTYLVKISGLSVPGLDGRKWLRLDRTKLTGDDLLDAASVKDPTGLSDFPATVAEAGTADGRLFKGTLDLTKSSFTLVDDAAVKGLGDLAKVVPYEATVDEKGYLTSLKVNVPAYAQTKADQVTVTYAGFGAPLQAPSPSTSEVIDAPAAAYRLLNGQ</sequence>